<reference evidence="2 3" key="1">
    <citation type="submission" date="2011-05" db="EMBL/GenBank/DDBJ databases">
        <title>Complete sequence of chromosome 1 of Sphingobium chlorophenolicum L-1.</title>
        <authorList>
            <consortium name="US DOE Joint Genome Institute"/>
            <person name="Lucas S."/>
            <person name="Han J."/>
            <person name="Lapidus A."/>
            <person name="Cheng J.-F."/>
            <person name="Goodwin L."/>
            <person name="Pitluck S."/>
            <person name="Peters L."/>
            <person name="Daligault H."/>
            <person name="Han C."/>
            <person name="Tapia R."/>
            <person name="Land M."/>
            <person name="Hauser L."/>
            <person name="Kyrpides N."/>
            <person name="Ivanova N."/>
            <person name="Pagani I."/>
            <person name="Turner P."/>
            <person name="Copley S."/>
            <person name="Woyke T."/>
        </authorList>
    </citation>
    <scope>NUCLEOTIDE SEQUENCE [LARGE SCALE GENOMIC DNA]</scope>
    <source>
        <strain evidence="2 3">L-1</strain>
    </source>
</reference>
<dbReference type="KEGG" id="sch:Sphch_2404"/>
<dbReference type="Proteomes" id="UP000007150">
    <property type="component" value="Chromosome 1"/>
</dbReference>
<accession>F6EYB2</accession>
<keyword evidence="1" id="KW-0812">Transmembrane</keyword>
<protein>
    <submittedName>
        <fullName evidence="2">Uncharacterized protein</fullName>
    </submittedName>
</protein>
<dbReference type="EMBL" id="CP002798">
    <property type="protein sequence ID" value="AEG50065.1"/>
    <property type="molecule type" value="Genomic_DNA"/>
</dbReference>
<dbReference type="STRING" id="690566.Sphch_2404"/>
<dbReference type="HOGENOM" id="CLU_3398519_0_0_5"/>
<sequence length="31" mass="3232" precursor="true">MVNIDGSFLMGVAAILTSLAALVKAVGVWKR</sequence>
<keyword evidence="3" id="KW-1185">Reference proteome</keyword>
<feature type="transmembrane region" description="Helical" evidence="1">
    <location>
        <begin position="6"/>
        <end position="29"/>
    </location>
</feature>
<proteinExistence type="predicted"/>
<keyword evidence="1" id="KW-1133">Transmembrane helix</keyword>
<gene>
    <name evidence="2" type="ORF">Sphch_2404</name>
</gene>
<evidence type="ECO:0000256" key="1">
    <source>
        <dbReference type="SAM" id="Phobius"/>
    </source>
</evidence>
<keyword evidence="1" id="KW-0472">Membrane</keyword>
<dbReference type="AlphaFoldDB" id="F6EYB2"/>
<organism evidence="2 3">
    <name type="scientific">Sphingobium chlorophenolicum L-1</name>
    <dbReference type="NCBI Taxonomy" id="690566"/>
    <lineage>
        <taxon>Bacteria</taxon>
        <taxon>Pseudomonadati</taxon>
        <taxon>Pseudomonadota</taxon>
        <taxon>Alphaproteobacteria</taxon>
        <taxon>Sphingomonadales</taxon>
        <taxon>Sphingomonadaceae</taxon>
        <taxon>Sphingobium</taxon>
    </lineage>
</organism>
<evidence type="ECO:0000313" key="3">
    <source>
        <dbReference type="Proteomes" id="UP000007150"/>
    </source>
</evidence>
<name>F6EYB2_SPHCR</name>
<evidence type="ECO:0000313" key="2">
    <source>
        <dbReference type="EMBL" id="AEG50065.1"/>
    </source>
</evidence>